<feature type="domain" description="Glycosyltransferase 2-like prokaryotic type" evidence="1">
    <location>
        <begin position="5"/>
        <end position="246"/>
    </location>
</feature>
<dbReference type="RefSeq" id="WP_011317692.1">
    <property type="nucleotide sequence ID" value="NZ_JACKZP010000104.1"/>
</dbReference>
<dbReference type="PANTHER" id="PTHR43685:SF2">
    <property type="entry name" value="GLYCOSYLTRANSFERASE 2-LIKE DOMAIN-CONTAINING PROTEIN"/>
    <property type="match status" value="1"/>
</dbReference>
<comment type="caution">
    <text evidence="2">The sequence shown here is derived from an EMBL/GenBank/DDBJ whole genome shotgun (WGS) entry which is preliminary data.</text>
</comment>
<dbReference type="GeneID" id="58723504"/>
<dbReference type="PANTHER" id="PTHR43685">
    <property type="entry name" value="GLYCOSYLTRANSFERASE"/>
    <property type="match status" value="1"/>
</dbReference>
<dbReference type="CDD" id="cd00761">
    <property type="entry name" value="Glyco_tranf_GTA_type"/>
    <property type="match status" value="1"/>
</dbReference>
<evidence type="ECO:0000313" key="2">
    <source>
        <dbReference type="EMBL" id="MBC1304387.1"/>
    </source>
</evidence>
<dbReference type="EMBL" id="JACKZP010000104">
    <property type="protein sequence ID" value="MBC1304387.1"/>
    <property type="molecule type" value="Genomic_DNA"/>
</dbReference>
<protein>
    <submittedName>
        <fullName evidence="2">Glycosyltransferase</fullName>
    </submittedName>
</protein>
<sequence>MPKISVIIPAYNAERTILETINSVLQQTFSDLEIIVINDGSTDRTVEVLQNVDDARLKVYSYENSRASGARNHGISHAVGDFISFLDADDLWTPDKLELQLAALNHHPEAGVAYSWTYTIDDKGELLKPFEPLYEGNIYTDLLLANFLTNGSNPLIRKAAIASVGEFDTTLRSGEDWDYWLRLAYKWPFVVVKQHQVLYRRSVTSKSFKLQIIREASLAILDKAMKVLPLESQYLKNHSLSNIYRYNVELYLDSIDNNGTVDIKYVIGNLLGYIRSRPQTIKEIYTYKLIIKISLVIVLSPKLMSRLLQFIKKSKQIKNLQVQP</sequence>
<evidence type="ECO:0000259" key="1">
    <source>
        <dbReference type="Pfam" id="PF10111"/>
    </source>
</evidence>
<gene>
    <name evidence="2" type="ORF">GNE12_20940</name>
</gene>
<name>A0ABR6SDA5_ANAVA</name>
<dbReference type="InterPro" id="IPR029044">
    <property type="entry name" value="Nucleotide-diphossugar_trans"/>
</dbReference>
<dbReference type="Proteomes" id="UP000570851">
    <property type="component" value="Unassembled WGS sequence"/>
</dbReference>
<accession>A0ABR6SDA5</accession>
<reference evidence="2 3" key="1">
    <citation type="submission" date="2019-11" db="EMBL/GenBank/DDBJ databases">
        <title>Comparison of genomes from free-living endosymbiotic cyanobacteria isolated from Azolla.</title>
        <authorList>
            <person name="Thiel T."/>
            <person name="Pratte B."/>
        </authorList>
    </citation>
    <scope>NUCLEOTIDE SEQUENCE [LARGE SCALE GENOMIC DNA]</scope>
    <source>
        <strain evidence="2 3">N2B</strain>
    </source>
</reference>
<dbReference type="SUPFAM" id="SSF53448">
    <property type="entry name" value="Nucleotide-diphospho-sugar transferases"/>
    <property type="match status" value="1"/>
</dbReference>
<dbReference type="Gene3D" id="3.90.550.10">
    <property type="entry name" value="Spore Coat Polysaccharide Biosynthesis Protein SpsA, Chain A"/>
    <property type="match status" value="1"/>
</dbReference>
<proteinExistence type="predicted"/>
<keyword evidence="3" id="KW-1185">Reference proteome</keyword>
<dbReference type="InterPro" id="IPR019290">
    <property type="entry name" value="GlycosylTrfase-like_prok"/>
</dbReference>
<dbReference type="InterPro" id="IPR050834">
    <property type="entry name" value="Glycosyltransf_2"/>
</dbReference>
<evidence type="ECO:0000313" key="3">
    <source>
        <dbReference type="Proteomes" id="UP000570851"/>
    </source>
</evidence>
<dbReference type="Pfam" id="PF10111">
    <property type="entry name" value="Glyco_tranf_2_2"/>
    <property type="match status" value="1"/>
</dbReference>
<organism evidence="2 3">
    <name type="scientific">Trichormus variabilis N2B</name>
    <dbReference type="NCBI Taxonomy" id="2681315"/>
    <lineage>
        <taxon>Bacteria</taxon>
        <taxon>Bacillati</taxon>
        <taxon>Cyanobacteriota</taxon>
        <taxon>Cyanophyceae</taxon>
        <taxon>Nostocales</taxon>
        <taxon>Nostocaceae</taxon>
        <taxon>Trichormus</taxon>
    </lineage>
</organism>